<feature type="domain" description="ABC transmembrane type-1" evidence="8">
    <location>
        <begin position="69"/>
        <end position="254"/>
    </location>
</feature>
<keyword evidence="5 7" id="KW-1133">Transmembrane helix</keyword>
<evidence type="ECO:0000313" key="10">
    <source>
        <dbReference type="Proteomes" id="UP000198327"/>
    </source>
</evidence>
<comment type="subcellular location">
    <subcellularLocation>
        <location evidence="1 7">Cell membrane</location>
        <topology evidence="1 7">Multi-pass membrane protein</topology>
    </subcellularLocation>
</comment>
<dbReference type="CDD" id="cd06261">
    <property type="entry name" value="TM_PBP2"/>
    <property type="match status" value="1"/>
</dbReference>
<sequence length="266" mass="28088">MTRRRMPAAPWIAAVAIATLLLLSFKHFDTTTQNLTNRFAAPSRDYLLGTDHLGRDTFARLLAGAKYSVGLAVVLSVACAAFGTSIGVLAGWLGGTLGAGVDRIVDSLVAIPAIIFGLVLTAVMGPGIGAVVVAVSIAGWTPYARMARNLSRTALGSEYALAAMAYGQSGWPLLYKHIVPNIRGPLVTLMCMRCADVIFLIGGLSFLGIGIQLPIPEWGAMIADARPYLTHAPQLLIYPAVGLVTVVVALSVIGRNLQKGEHRHGF</sequence>
<dbReference type="InterPro" id="IPR000515">
    <property type="entry name" value="MetI-like"/>
</dbReference>
<dbReference type="PANTHER" id="PTHR43386:SF1">
    <property type="entry name" value="D,D-DIPEPTIDE TRANSPORT SYSTEM PERMEASE PROTEIN DDPC-RELATED"/>
    <property type="match status" value="1"/>
</dbReference>
<evidence type="ECO:0000256" key="4">
    <source>
        <dbReference type="ARBA" id="ARBA00022692"/>
    </source>
</evidence>
<feature type="transmembrane region" description="Helical" evidence="7">
    <location>
        <begin position="235"/>
        <end position="253"/>
    </location>
</feature>
<accession>A0A239N200</accession>
<evidence type="ECO:0000259" key="8">
    <source>
        <dbReference type="PROSITE" id="PS50928"/>
    </source>
</evidence>
<gene>
    <name evidence="9" type="ORF">SAMN05421642_12556</name>
</gene>
<dbReference type="Proteomes" id="UP000198327">
    <property type="component" value="Unassembled WGS sequence"/>
</dbReference>
<dbReference type="AlphaFoldDB" id="A0A239N200"/>
<proteinExistence type="inferred from homology"/>
<evidence type="ECO:0000256" key="6">
    <source>
        <dbReference type="ARBA" id="ARBA00023136"/>
    </source>
</evidence>
<dbReference type="Pfam" id="PF00528">
    <property type="entry name" value="BPD_transp_1"/>
    <property type="match status" value="1"/>
</dbReference>
<dbReference type="PANTHER" id="PTHR43386">
    <property type="entry name" value="OLIGOPEPTIDE TRANSPORT SYSTEM PERMEASE PROTEIN APPC"/>
    <property type="match status" value="1"/>
</dbReference>
<feature type="transmembrane region" description="Helical" evidence="7">
    <location>
        <begin position="197"/>
        <end position="215"/>
    </location>
</feature>
<feature type="transmembrane region" description="Helical" evidence="7">
    <location>
        <begin position="69"/>
        <end position="93"/>
    </location>
</feature>
<keyword evidence="4 7" id="KW-0812">Transmembrane</keyword>
<evidence type="ECO:0000256" key="5">
    <source>
        <dbReference type="ARBA" id="ARBA00022989"/>
    </source>
</evidence>
<evidence type="ECO:0000256" key="1">
    <source>
        <dbReference type="ARBA" id="ARBA00004651"/>
    </source>
</evidence>
<dbReference type="Gene3D" id="1.10.3720.10">
    <property type="entry name" value="MetI-like"/>
    <property type="match status" value="1"/>
</dbReference>
<keyword evidence="3" id="KW-1003">Cell membrane</keyword>
<name>A0A239N200_9NOCA</name>
<dbReference type="InterPro" id="IPR050366">
    <property type="entry name" value="BP-dependent_transpt_permease"/>
</dbReference>
<evidence type="ECO:0000256" key="2">
    <source>
        <dbReference type="ARBA" id="ARBA00022448"/>
    </source>
</evidence>
<dbReference type="InterPro" id="IPR035906">
    <property type="entry name" value="MetI-like_sf"/>
</dbReference>
<reference evidence="10" key="1">
    <citation type="submission" date="2017-06" db="EMBL/GenBank/DDBJ databases">
        <authorList>
            <person name="Varghese N."/>
            <person name="Submissions S."/>
        </authorList>
    </citation>
    <scope>NUCLEOTIDE SEQUENCE [LARGE SCALE GENOMIC DNA]</scope>
    <source>
        <strain evidence="10">JCM 23211</strain>
    </source>
</reference>
<dbReference type="PROSITE" id="PS50928">
    <property type="entry name" value="ABC_TM1"/>
    <property type="match status" value="1"/>
</dbReference>
<dbReference type="GO" id="GO:0055085">
    <property type="term" value="P:transmembrane transport"/>
    <property type="evidence" value="ECO:0007669"/>
    <property type="project" value="InterPro"/>
</dbReference>
<dbReference type="SUPFAM" id="SSF161098">
    <property type="entry name" value="MetI-like"/>
    <property type="match status" value="1"/>
</dbReference>
<evidence type="ECO:0000313" key="9">
    <source>
        <dbReference type="EMBL" id="SNT48169.1"/>
    </source>
</evidence>
<dbReference type="OrthoDB" id="9812701at2"/>
<evidence type="ECO:0000256" key="3">
    <source>
        <dbReference type="ARBA" id="ARBA00022475"/>
    </source>
</evidence>
<comment type="similarity">
    <text evidence="7">Belongs to the binding-protein-dependent transport system permease family.</text>
</comment>
<protein>
    <submittedName>
        <fullName evidence="9">Peptide/nickel transport system permease protein</fullName>
    </submittedName>
</protein>
<dbReference type="EMBL" id="FZOW01000025">
    <property type="protein sequence ID" value="SNT48169.1"/>
    <property type="molecule type" value="Genomic_DNA"/>
</dbReference>
<dbReference type="GO" id="GO:0005886">
    <property type="term" value="C:plasma membrane"/>
    <property type="evidence" value="ECO:0007669"/>
    <property type="project" value="UniProtKB-SubCell"/>
</dbReference>
<evidence type="ECO:0000256" key="7">
    <source>
        <dbReference type="RuleBase" id="RU363032"/>
    </source>
</evidence>
<keyword evidence="6 7" id="KW-0472">Membrane</keyword>
<keyword evidence="2 7" id="KW-0813">Transport</keyword>
<keyword evidence="10" id="KW-1185">Reference proteome</keyword>
<feature type="transmembrane region" description="Helical" evidence="7">
    <location>
        <begin position="113"/>
        <end position="140"/>
    </location>
</feature>
<organism evidence="9 10">
    <name type="scientific">Rhodococcoides kyotonense</name>
    <dbReference type="NCBI Taxonomy" id="398843"/>
    <lineage>
        <taxon>Bacteria</taxon>
        <taxon>Bacillati</taxon>
        <taxon>Actinomycetota</taxon>
        <taxon>Actinomycetes</taxon>
        <taxon>Mycobacteriales</taxon>
        <taxon>Nocardiaceae</taxon>
        <taxon>Rhodococcoides</taxon>
    </lineage>
</organism>
<feature type="transmembrane region" description="Helical" evidence="7">
    <location>
        <begin position="6"/>
        <end position="25"/>
    </location>
</feature>